<sequence>MADHMVVRLTACFFWMFPLALEAKLTYIAIRLPLKGEQAAPGAPWPLPRTWTKSTTRLMVDPTNFRFTSSMTYCDIVTSAFDRYYRILQLEKTSSLSGPEQVMTSLSVDIADKTCPGYPDPNMDESYNLTIGSTSRLTSATVWGALRGLETFSQLIYKEEEGHQLFVNKTQIIDQPRFHYRGIMLDTARHFLPMPILLKNLDAMAYNKFNVFHWHIVDDQSFPYESVEFPTLTEKGAYGPKLIYTQENVKHVIDEARLRGIRVIPEFDTPGHTQSWGKAFRSLLTPCWEDGKPGVAKPNYHGAYEIMDPSRDSTYTFMEKFIGEVVKVFPDQYLHLGMDESYPACWKSSPNITSFMKENNISTYVQLMELYVTKVLDIVERTNKSYVIWQDPIEDGTKAKPDTIVEVWRGNSTVPWQHYMTRIASQGYKTILSSCWYLNYISYGQDWRKYYQCEPQNFTGSADQHSNVIGGEACVWAEYIDGTNILSTLWPRASAVAERLWSSRDVTDVESAKFRLDQQRCRMVRRGIPAKPILDGYCGDYEFGFPESMGIYKQETQEEHPNTSAGSLVWSSSSLTFTLLLILAQKIVRIFYHL</sequence>
<reference evidence="12" key="1">
    <citation type="submission" date="2022-08" db="UniProtKB">
        <authorList>
            <consortium name="EnsemblMetazoa"/>
        </authorList>
    </citation>
    <scope>IDENTIFICATION</scope>
    <source>
        <strain evidence="12">05x7-T-G4-1.051#20</strain>
    </source>
</reference>
<organism evidence="12 13">
    <name type="scientific">Magallana gigas</name>
    <name type="common">Pacific oyster</name>
    <name type="synonym">Crassostrea gigas</name>
    <dbReference type="NCBI Taxonomy" id="29159"/>
    <lineage>
        <taxon>Eukaryota</taxon>
        <taxon>Metazoa</taxon>
        <taxon>Spiralia</taxon>
        <taxon>Lophotrochozoa</taxon>
        <taxon>Mollusca</taxon>
        <taxon>Bivalvia</taxon>
        <taxon>Autobranchia</taxon>
        <taxon>Pteriomorphia</taxon>
        <taxon>Ostreida</taxon>
        <taxon>Ostreoidea</taxon>
        <taxon>Ostreidae</taxon>
        <taxon>Magallana</taxon>
    </lineage>
</organism>
<dbReference type="InterPro" id="IPR029019">
    <property type="entry name" value="HEX_eukaryotic_N"/>
</dbReference>
<dbReference type="Pfam" id="PF14845">
    <property type="entry name" value="Glycohydro_20b2"/>
    <property type="match status" value="1"/>
</dbReference>
<feature type="disulfide bond" evidence="9">
    <location>
        <begin position="74"/>
        <end position="115"/>
    </location>
</feature>
<evidence type="ECO:0000256" key="5">
    <source>
        <dbReference type="ARBA" id="ARBA00023180"/>
    </source>
</evidence>
<evidence type="ECO:0000256" key="8">
    <source>
        <dbReference type="PIRSR" id="PIRSR001093-1"/>
    </source>
</evidence>
<dbReference type="InterPro" id="IPR017853">
    <property type="entry name" value="GH"/>
</dbReference>
<evidence type="ECO:0000256" key="9">
    <source>
        <dbReference type="PIRSR" id="PIRSR001093-2"/>
    </source>
</evidence>
<dbReference type="InterPro" id="IPR029018">
    <property type="entry name" value="Hex-like_dom2"/>
</dbReference>
<dbReference type="GO" id="GO:0005764">
    <property type="term" value="C:lysosome"/>
    <property type="evidence" value="ECO:0007669"/>
    <property type="project" value="TreeGrafter"/>
</dbReference>
<dbReference type="PANTHER" id="PTHR22600:SF21">
    <property type="entry name" value="BETA-HEXOSAMINIDASE A"/>
    <property type="match status" value="1"/>
</dbReference>
<dbReference type="CDD" id="cd06562">
    <property type="entry name" value="GH20_HexA_HexB-like"/>
    <property type="match status" value="1"/>
</dbReference>
<dbReference type="EnsemblMetazoa" id="G28100.1">
    <property type="protein sequence ID" value="G28100.1:cds"/>
    <property type="gene ID" value="G28100"/>
</dbReference>
<protein>
    <recommendedName>
        <fullName evidence="7">Beta-hexosaminidase</fullName>
        <ecNumber evidence="7">3.2.1.52</ecNumber>
    </recommendedName>
</protein>
<feature type="disulfide bond" evidence="9">
    <location>
        <begin position="287"/>
        <end position="345"/>
    </location>
</feature>
<dbReference type="EC" id="3.2.1.52" evidence="7"/>
<keyword evidence="5" id="KW-0325">Glycoprotein</keyword>
<evidence type="ECO:0000313" key="12">
    <source>
        <dbReference type="EnsemblMetazoa" id="G28100.1:cds"/>
    </source>
</evidence>
<feature type="domain" description="Glycoside hydrolase family 20 catalytic" evidence="10">
    <location>
        <begin position="178"/>
        <end position="503"/>
    </location>
</feature>
<feature type="disulfide bond" evidence="9">
    <location>
        <begin position="521"/>
        <end position="538"/>
    </location>
</feature>
<keyword evidence="9" id="KW-1015">Disulfide bond</keyword>
<evidence type="ECO:0000259" key="10">
    <source>
        <dbReference type="Pfam" id="PF00728"/>
    </source>
</evidence>
<comment type="catalytic activity">
    <reaction evidence="1 7">
        <text>Hydrolysis of terminal non-reducing N-acetyl-D-hexosamine residues in N-acetyl-beta-D-hexosaminides.</text>
        <dbReference type="EC" id="3.2.1.52"/>
    </reaction>
</comment>
<dbReference type="Gene3D" id="3.30.379.10">
    <property type="entry name" value="Chitobiase/beta-hexosaminidase domain 2-like"/>
    <property type="match status" value="1"/>
</dbReference>
<evidence type="ECO:0000256" key="2">
    <source>
        <dbReference type="ARBA" id="ARBA00006285"/>
    </source>
</evidence>
<dbReference type="Gene3D" id="3.20.20.80">
    <property type="entry name" value="Glycosidases"/>
    <property type="match status" value="1"/>
</dbReference>
<dbReference type="GO" id="GO:0004563">
    <property type="term" value="F:beta-N-acetylhexosaminidase activity"/>
    <property type="evidence" value="ECO:0007669"/>
    <property type="project" value="UniProtKB-EC"/>
</dbReference>
<dbReference type="GO" id="GO:0030203">
    <property type="term" value="P:glycosaminoglycan metabolic process"/>
    <property type="evidence" value="ECO:0007669"/>
    <property type="project" value="TreeGrafter"/>
</dbReference>
<evidence type="ECO:0000256" key="3">
    <source>
        <dbReference type="ARBA" id="ARBA00022729"/>
    </source>
</evidence>
<dbReference type="InterPro" id="IPR025705">
    <property type="entry name" value="Beta_hexosaminidase_sua/sub"/>
</dbReference>
<keyword evidence="6 7" id="KW-0326">Glycosidase</keyword>
<evidence type="ECO:0000256" key="4">
    <source>
        <dbReference type="ARBA" id="ARBA00022801"/>
    </source>
</evidence>
<dbReference type="SUPFAM" id="SSF51445">
    <property type="entry name" value="(Trans)glycosidases"/>
    <property type="match status" value="1"/>
</dbReference>
<dbReference type="FunFam" id="3.20.20.80:FF:000063">
    <property type="entry name" value="Beta-hexosaminidase"/>
    <property type="match status" value="1"/>
</dbReference>
<evidence type="ECO:0000313" key="13">
    <source>
        <dbReference type="Proteomes" id="UP000005408"/>
    </source>
</evidence>
<comment type="similarity">
    <text evidence="2 7">Belongs to the glycosyl hydrolase 20 family.</text>
</comment>
<feature type="active site" description="Proton donor" evidence="8">
    <location>
        <position position="340"/>
    </location>
</feature>
<dbReference type="SUPFAM" id="SSF55545">
    <property type="entry name" value="beta-N-acetylhexosaminidase-like domain"/>
    <property type="match status" value="1"/>
</dbReference>
<dbReference type="InterPro" id="IPR015883">
    <property type="entry name" value="Glyco_hydro_20_cat"/>
</dbReference>
<evidence type="ECO:0000259" key="11">
    <source>
        <dbReference type="Pfam" id="PF14845"/>
    </source>
</evidence>
<name>A0A8W8LI05_MAGGI</name>
<dbReference type="GO" id="GO:0016020">
    <property type="term" value="C:membrane"/>
    <property type="evidence" value="ECO:0007669"/>
    <property type="project" value="TreeGrafter"/>
</dbReference>
<evidence type="ECO:0000256" key="7">
    <source>
        <dbReference type="PIRNR" id="PIRNR001093"/>
    </source>
</evidence>
<dbReference type="PRINTS" id="PR00738">
    <property type="entry name" value="GLHYDRLASE20"/>
</dbReference>
<dbReference type="GO" id="GO:0005975">
    <property type="term" value="P:carbohydrate metabolic process"/>
    <property type="evidence" value="ECO:0007669"/>
    <property type="project" value="InterPro"/>
</dbReference>
<dbReference type="Proteomes" id="UP000005408">
    <property type="component" value="Unassembled WGS sequence"/>
</dbReference>
<dbReference type="PIRSF" id="PIRSF001093">
    <property type="entry name" value="B-hxosamndse_ab_euk"/>
    <property type="match status" value="1"/>
</dbReference>
<dbReference type="GO" id="GO:0006689">
    <property type="term" value="P:ganglioside catabolic process"/>
    <property type="evidence" value="ECO:0007669"/>
    <property type="project" value="TreeGrafter"/>
</dbReference>
<dbReference type="AlphaFoldDB" id="A0A8W8LI05"/>
<evidence type="ECO:0000256" key="6">
    <source>
        <dbReference type="ARBA" id="ARBA00023295"/>
    </source>
</evidence>
<keyword evidence="4 7" id="KW-0378">Hydrolase</keyword>
<feature type="domain" description="Beta-hexosaminidase eukaryotic type N-terminal" evidence="11">
    <location>
        <begin position="44"/>
        <end position="155"/>
    </location>
</feature>
<dbReference type="PANTHER" id="PTHR22600">
    <property type="entry name" value="BETA-HEXOSAMINIDASE"/>
    <property type="match status" value="1"/>
</dbReference>
<dbReference type="Pfam" id="PF00728">
    <property type="entry name" value="Glyco_hydro_20"/>
    <property type="match status" value="1"/>
</dbReference>
<keyword evidence="13" id="KW-1185">Reference proteome</keyword>
<keyword evidence="3" id="KW-0732">Signal</keyword>
<accession>A0A8W8LI05</accession>
<evidence type="ECO:0000256" key="1">
    <source>
        <dbReference type="ARBA" id="ARBA00001231"/>
    </source>
</evidence>
<proteinExistence type="inferred from homology"/>